<sequence>MCYKIVFLQTVFCLLFEKRIKNFKRKINSNHFEFGLIYGRRRIRKTKLLKEINKHFSSIYFVAEETGLDINLQRLS</sequence>
<evidence type="ECO:0000313" key="1">
    <source>
        <dbReference type="EMBL" id="MDO8059415.1"/>
    </source>
</evidence>
<accession>A0ABT9D4C2</accession>
<name>A0ABT9D4C2_9MOLU</name>
<dbReference type="Gene3D" id="3.40.50.300">
    <property type="entry name" value="P-loop containing nucleotide triphosphate hydrolases"/>
    <property type="match status" value="1"/>
</dbReference>
<dbReference type="EMBL" id="JAOSIR010000043">
    <property type="protein sequence ID" value="MDO8059415.1"/>
    <property type="molecule type" value="Genomic_DNA"/>
</dbReference>
<proteinExistence type="predicted"/>
<dbReference type="Proteomes" id="UP001170674">
    <property type="component" value="Unassembled WGS sequence"/>
</dbReference>
<dbReference type="InterPro" id="IPR027417">
    <property type="entry name" value="P-loop_NTPase"/>
</dbReference>
<reference evidence="1 2" key="1">
    <citation type="journal article" date="2023" name="Int. J. Syst. Evol. Microbiol.">
        <title>The observation of taxonomic boundaries for the 16SrII and 16SrXXV phytoplasmas using genome-based delimitation.</title>
        <authorList>
            <person name="Rodrigues Jardim B."/>
            <person name="Tran-Nguyen L.T.T."/>
            <person name="Gambley C."/>
            <person name="Al-Sadi A.M."/>
            <person name="Al-Subhi A.M."/>
            <person name="Foissac X."/>
            <person name="Salar P."/>
            <person name="Cai H."/>
            <person name="Yang J.Y."/>
            <person name="Davis R."/>
            <person name="Jones L."/>
            <person name="Rodoni B."/>
            <person name="Constable F.E."/>
        </authorList>
    </citation>
    <scope>NUCLEOTIDE SEQUENCE [LARGE SCALE GENOMIC DNA]</scope>
    <source>
        <strain evidence="1">BAWM-OMN-P53</strain>
    </source>
</reference>
<dbReference type="RefSeq" id="WP_304514917.1">
    <property type="nucleotide sequence ID" value="NZ_JAOSIR010000043.1"/>
</dbReference>
<organism evidence="1 2">
    <name type="scientific">Candidatus Phytoplasma crotalariae</name>
    <dbReference type="NCBI Taxonomy" id="2982627"/>
    <lineage>
        <taxon>Bacteria</taxon>
        <taxon>Bacillati</taxon>
        <taxon>Mycoplasmatota</taxon>
        <taxon>Mollicutes</taxon>
        <taxon>Acholeplasmatales</taxon>
        <taxon>Acholeplasmataceae</taxon>
        <taxon>Candidatus Phytoplasma</taxon>
        <taxon>16SrII (Peanut WB group)</taxon>
    </lineage>
</organism>
<evidence type="ECO:0000313" key="2">
    <source>
        <dbReference type="Proteomes" id="UP001170674"/>
    </source>
</evidence>
<gene>
    <name evidence="1" type="ORF">OC683_02255</name>
</gene>
<protein>
    <submittedName>
        <fullName evidence="1">Uncharacterized protein</fullName>
    </submittedName>
</protein>
<comment type="caution">
    <text evidence="1">The sequence shown here is derived from an EMBL/GenBank/DDBJ whole genome shotgun (WGS) entry which is preliminary data.</text>
</comment>
<keyword evidence="2" id="KW-1185">Reference proteome</keyword>